<evidence type="ECO:0000259" key="12">
    <source>
        <dbReference type="Pfam" id="PF04560"/>
    </source>
</evidence>
<dbReference type="GO" id="GO:0003677">
    <property type="term" value="F:DNA binding"/>
    <property type="evidence" value="ECO:0007669"/>
    <property type="project" value="InterPro"/>
</dbReference>
<name>A0A078A823_STYLE</name>
<evidence type="ECO:0000256" key="7">
    <source>
        <dbReference type="ARBA" id="ARBA00023163"/>
    </source>
</evidence>
<keyword evidence="19" id="KW-1185">Reference proteome</keyword>
<dbReference type="InterPro" id="IPR007646">
    <property type="entry name" value="RNA_pol_Rpb2_4"/>
</dbReference>
<sequence length="1193" mass="135629">MLNAEDYQGQSKANEYDKFQGEIDYEDAWAVIRAYFKQHGLVSQQISSFNRFLEMNVQEIVKEHKSNRIKVEPQFMPRGRNDRQDEENIFYDIIFDQVHVNNSPRIQESDESYSAVFPHEARIRNLTYATEIYVDVRLQKLKQIPIDRSGLTDGEKREPKFIVLEEQKPIQAFLGKVPVMVRSKFCHLRGLDDTQIVRNAKECLYDQGGYFIINGGEKVIIAQERMANNIVLVFHRKPPAKFNWMAEIRSQAENSNKPPQQFTVALQSKGSNRNYAKCIYATLPAIREPIPVAILMRALGCVSDKQIINKICYDPNDAEMCEVLKPSLEEAMAYTDEEEALDYISKRGSGAQYRREIRISYALKILESEFLPHISVTSEGLYKKSYFVGYMVNRLIQASLGRTTEDDRDYYGKKRLDMAGTLLSGLFRQQFRQCVDDMIKYLKRDIDNGKDCINLTQAIKSDTITRGLKSALATGNWGKDKQGDVQKTGVAQVLNRLTFASSLSHLRRLNTPLAKSGKLTKPRQLHNSHWGMVCPAETPEGQACGLVKNLSLMALVSVGSPNKTLIEILEDFGVEDLSSLDPEILQQKGLCKVFVNGNWIGCHRNANDLVDTIKEMRRTYTIPKEISIVRDIYTKEIKFFTDSGRVQRPLFIVENSRLKIKKMHIPQLIRSIKNFEDLLQEGLCEFLDVEEEETVMIAMTLEDLKGEKALKYSYTHCEIHPSMILGVCASIIPFPDHNQSPRNTYQSAMGKQAMGVYTSNYQMRMDTLAHVLYYPQKPLVATKSMEFLHFKELSSGLNATIAIACYTGYNQEDSIMLNQSAIDRGFFRSVFFRTYDDCSKQDETFAIPDFAKTSGRKHGDYDKLDIDGLINPGVLVSGDDIIIGKIAKMSQNTFNDDLKDQTNKKFKDCSVPLKHSESGIIDQVILTTNDEAQKFTKVKMRAVRIPQIGDKFASRHGQKGTCGMTYRQEDLPFTREGIVPDMIVNPHAIPSRMTIGHLIECLLSKVAALNGSEGDATPFCGQKVDDISALLHSLGYQRYGNEVMYNGFTGKKFEVMIFLGPTFYQRLKHMVGDKIHSRGRGPTQILTRQPTEGRSRDGGLRFGEMERDCMISHGAARFLKERLFDVSDCYRVHICQTCGLICQANLAEQRYECNNCQNTSNICQVKIPYAAKLLIQELMAMQLAPRLRTSIID</sequence>
<dbReference type="Gene3D" id="2.40.270.10">
    <property type="entry name" value="DNA-directed RNA polymerase, subunit 2, domain 6"/>
    <property type="match status" value="1"/>
</dbReference>
<evidence type="ECO:0000259" key="14">
    <source>
        <dbReference type="Pfam" id="PF04563"/>
    </source>
</evidence>
<dbReference type="InterPro" id="IPR007120">
    <property type="entry name" value="DNA-dir_RNAP_su2_dom"/>
</dbReference>
<dbReference type="GO" id="GO:0006351">
    <property type="term" value="P:DNA-templated transcription"/>
    <property type="evidence" value="ECO:0007669"/>
    <property type="project" value="InterPro"/>
</dbReference>
<dbReference type="Pfam" id="PF00562">
    <property type="entry name" value="RNA_pol_Rpb2_6"/>
    <property type="match status" value="1"/>
</dbReference>
<dbReference type="Gene3D" id="3.90.1110.10">
    <property type="entry name" value="RNA polymerase Rpb2, domain 2"/>
    <property type="match status" value="1"/>
</dbReference>
<dbReference type="Pfam" id="PF04566">
    <property type="entry name" value="RNA_pol_Rpb2_4"/>
    <property type="match status" value="1"/>
</dbReference>
<dbReference type="EMBL" id="CCKQ01007063">
    <property type="protein sequence ID" value="CDW78400.1"/>
    <property type="molecule type" value="Genomic_DNA"/>
</dbReference>
<dbReference type="AlphaFoldDB" id="A0A078A823"/>
<dbReference type="InParanoid" id="A0A078A823"/>
<dbReference type="NCBIfam" id="NF007175">
    <property type="entry name" value="PRK09606.1"/>
    <property type="match status" value="1"/>
</dbReference>
<dbReference type="SUPFAM" id="SSF64484">
    <property type="entry name" value="beta and beta-prime subunits of DNA dependent RNA-polymerase"/>
    <property type="match status" value="1"/>
</dbReference>
<evidence type="ECO:0000256" key="5">
    <source>
        <dbReference type="ARBA" id="ARBA00022723"/>
    </source>
</evidence>
<feature type="domain" description="RNA polymerase Rpb2" evidence="13">
    <location>
        <begin position="273"/>
        <end position="417"/>
    </location>
</feature>
<dbReference type="Gene3D" id="3.90.1100.10">
    <property type="match status" value="1"/>
</dbReference>
<evidence type="ECO:0000313" key="18">
    <source>
        <dbReference type="EMBL" id="CDW78400.1"/>
    </source>
</evidence>
<feature type="domain" description="RNA polymerase beta subunit protrusion" evidence="14">
    <location>
        <begin position="40"/>
        <end position="466"/>
    </location>
</feature>
<evidence type="ECO:0000256" key="2">
    <source>
        <dbReference type="ARBA" id="ARBA00022478"/>
    </source>
</evidence>
<dbReference type="FunFam" id="3.90.1800.10:FF:000002">
    <property type="entry name" value="DNA-directed RNA polymerase subunit beta"/>
    <property type="match status" value="1"/>
</dbReference>
<dbReference type="InterPro" id="IPR007644">
    <property type="entry name" value="RNA_pol_bsu_protrusion"/>
</dbReference>
<feature type="domain" description="RNA polymerase Rpb2" evidence="15">
    <location>
        <begin position="492"/>
        <end position="555"/>
    </location>
</feature>
<dbReference type="PROSITE" id="PS01166">
    <property type="entry name" value="RNA_POL_BETA"/>
    <property type="match status" value="1"/>
</dbReference>
<dbReference type="InterPro" id="IPR007641">
    <property type="entry name" value="RNA_pol_Rpb2_7"/>
</dbReference>
<dbReference type="InterPro" id="IPR007647">
    <property type="entry name" value="RNA_pol_Rpb2_5"/>
</dbReference>
<dbReference type="InterPro" id="IPR007645">
    <property type="entry name" value="RNA_pol_Rpb2_3"/>
</dbReference>
<keyword evidence="6" id="KW-0862">Zinc</keyword>
<evidence type="ECO:0000256" key="4">
    <source>
        <dbReference type="ARBA" id="ARBA00022695"/>
    </source>
</evidence>
<proteinExistence type="inferred from homology"/>
<dbReference type="InterPro" id="IPR037033">
    <property type="entry name" value="DNA-dir_RNAP_su2_hyb_sf"/>
</dbReference>
<evidence type="ECO:0000259" key="17">
    <source>
        <dbReference type="Pfam" id="PF04567"/>
    </source>
</evidence>
<keyword evidence="3 10" id="KW-0808">Transferase</keyword>
<dbReference type="InterPro" id="IPR007642">
    <property type="entry name" value="RNA_pol_Rpb2_2"/>
</dbReference>
<evidence type="ECO:0000259" key="16">
    <source>
        <dbReference type="Pfam" id="PF04566"/>
    </source>
</evidence>
<dbReference type="InterPro" id="IPR037034">
    <property type="entry name" value="RNA_pol_Rpb2_2_sf"/>
</dbReference>
<dbReference type="InterPro" id="IPR015712">
    <property type="entry name" value="DNA-dir_RNA_pol_su2"/>
</dbReference>
<dbReference type="Pfam" id="PF04561">
    <property type="entry name" value="RNA_pol_Rpb2_2"/>
    <property type="match status" value="1"/>
</dbReference>
<evidence type="ECO:0000313" key="19">
    <source>
        <dbReference type="Proteomes" id="UP000039865"/>
    </source>
</evidence>
<keyword evidence="4 10" id="KW-0548">Nucleotidyltransferase</keyword>
<evidence type="ECO:0000256" key="6">
    <source>
        <dbReference type="ARBA" id="ARBA00022833"/>
    </source>
</evidence>
<evidence type="ECO:0000256" key="10">
    <source>
        <dbReference type="RuleBase" id="RU363031"/>
    </source>
</evidence>
<evidence type="ECO:0000256" key="1">
    <source>
        <dbReference type="ARBA" id="ARBA00006835"/>
    </source>
</evidence>
<keyword evidence="5" id="KW-0479">Metal-binding</keyword>
<dbReference type="Pfam" id="PF04567">
    <property type="entry name" value="RNA_pol_Rpb2_5"/>
    <property type="match status" value="1"/>
</dbReference>
<protein>
    <recommendedName>
        <fullName evidence="10">DNA-directed RNA polymerase subunit beta</fullName>
        <ecNumber evidence="10">2.7.7.6</ecNumber>
    </recommendedName>
</protein>
<dbReference type="GO" id="GO:0032549">
    <property type="term" value="F:ribonucleoside binding"/>
    <property type="evidence" value="ECO:0007669"/>
    <property type="project" value="InterPro"/>
</dbReference>
<feature type="domain" description="RNA polymerase Rpb2" evidence="17">
    <location>
        <begin position="675"/>
        <end position="721"/>
    </location>
</feature>
<organism evidence="18 19">
    <name type="scientific">Stylonychia lemnae</name>
    <name type="common">Ciliate</name>
    <dbReference type="NCBI Taxonomy" id="5949"/>
    <lineage>
        <taxon>Eukaryota</taxon>
        <taxon>Sar</taxon>
        <taxon>Alveolata</taxon>
        <taxon>Ciliophora</taxon>
        <taxon>Intramacronucleata</taxon>
        <taxon>Spirotrichea</taxon>
        <taxon>Stichotrichia</taxon>
        <taxon>Sporadotrichida</taxon>
        <taxon>Oxytrichidae</taxon>
        <taxon>Stylonychinae</taxon>
        <taxon>Stylonychia</taxon>
    </lineage>
</organism>
<dbReference type="InterPro" id="IPR014724">
    <property type="entry name" value="RNA_pol_RPB2_OB-fold"/>
</dbReference>
<dbReference type="EC" id="2.7.7.6" evidence="10"/>
<comment type="catalytic activity">
    <reaction evidence="8 10">
        <text>RNA(n) + a ribonucleoside 5'-triphosphate = RNA(n+1) + diphosphate</text>
        <dbReference type="Rhea" id="RHEA:21248"/>
        <dbReference type="Rhea" id="RHEA-COMP:14527"/>
        <dbReference type="Rhea" id="RHEA-COMP:17342"/>
        <dbReference type="ChEBI" id="CHEBI:33019"/>
        <dbReference type="ChEBI" id="CHEBI:61557"/>
        <dbReference type="ChEBI" id="CHEBI:140395"/>
        <dbReference type="EC" id="2.7.7.6"/>
    </reaction>
</comment>
<dbReference type="Pfam" id="PF04565">
    <property type="entry name" value="RNA_pol_Rpb2_3"/>
    <property type="match status" value="1"/>
</dbReference>
<dbReference type="Gene3D" id="2.40.50.150">
    <property type="match status" value="1"/>
</dbReference>
<reference evidence="18 19" key="1">
    <citation type="submission" date="2014-06" db="EMBL/GenBank/DDBJ databases">
        <authorList>
            <person name="Swart Estienne"/>
        </authorList>
    </citation>
    <scope>NUCLEOTIDE SEQUENCE [LARGE SCALE GENOMIC DNA]</scope>
    <source>
        <strain evidence="18 19">130c</strain>
    </source>
</reference>
<dbReference type="GO" id="GO:0000428">
    <property type="term" value="C:DNA-directed RNA polymerase complex"/>
    <property type="evidence" value="ECO:0007669"/>
    <property type="project" value="UniProtKB-KW"/>
</dbReference>
<dbReference type="Pfam" id="PF04563">
    <property type="entry name" value="RNA_pol_Rpb2_1"/>
    <property type="match status" value="1"/>
</dbReference>
<comment type="function">
    <text evidence="10">DNA-dependent RNA polymerase catalyzes the transcription of DNA into RNA using the four ribonucleoside triphosphates as substrates.</text>
</comment>
<evidence type="ECO:0000259" key="11">
    <source>
        <dbReference type="Pfam" id="PF00562"/>
    </source>
</evidence>
<dbReference type="InterPro" id="IPR007121">
    <property type="entry name" value="RNA_pol_bsu_CS"/>
</dbReference>
<feature type="domain" description="RNA polymerase Rpb2" evidence="12">
    <location>
        <begin position="1098"/>
        <end position="1189"/>
    </location>
</feature>
<dbReference type="OMA" id="CYDRNDS"/>
<dbReference type="Proteomes" id="UP000039865">
    <property type="component" value="Unassembled WGS sequence"/>
</dbReference>
<feature type="domain" description="DNA-directed RNA polymerase subunit 2 hybrid-binding" evidence="11">
    <location>
        <begin position="728"/>
        <end position="1096"/>
    </location>
</feature>
<dbReference type="GO" id="GO:0046872">
    <property type="term" value="F:metal ion binding"/>
    <property type="evidence" value="ECO:0007669"/>
    <property type="project" value="UniProtKB-KW"/>
</dbReference>
<feature type="domain" description="RNA polymerase Rpb2" evidence="16">
    <location>
        <begin position="593"/>
        <end position="654"/>
    </location>
</feature>
<dbReference type="FunFam" id="3.90.1070.20:FF:000002">
    <property type="entry name" value="DNA-directed RNA polymerase subunit beta"/>
    <property type="match status" value="1"/>
</dbReference>
<dbReference type="FunFam" id="2.40.270.10:FF:000011">
    <property type="entry name" value="DNA-directed RNA polymerase subunit beta"/>
    <property type="match status" value="1"/>
</dbReference>
<gene>
    <name evidence="18" type="primary">Contig17424.g18537</name>
    <name evidence="18" type="ORF">STYLEM_7377</name>
</gene>
<evidence type="ECO:0000256" key="8">
    <source>
        <dbReference type="ARBA" id="ARBA00048552"/>
    </source>
</evidence>
<dbReference type="CDD" id="cd00653">
    <property type="entry name" value="RNA_pol_B_RPB2"/>
    <property type="match status" value="1"/>
</dbReference>
<dbReference type="Gene3D" id="3.90.1070.20">
    <property type="match status" value="1"/>
</dbReference>
<evidence type="ECO:0000259" key="15">
    <source>
        <dbReference type="Pfam" id="PF04565"/>
    </source>
</evidence>
<dbReference type="Pfam" id="PF04560">
    <property type="entry name" value="RNA_pol_Rpb2_7"/>
    <property type="match status" value="1"/>
</dbReference>
<dbReference type="Gene3D" id="3.90.1800.10">
    <property type="entry name" value="RNA polymerase alpha subunit dimerisation domain"/>
    <property type="match status" value="1"/>
</dbReference>
<accession>A0A078A823</accession>
<dbReference type="OrthoDB" id="10248617at2759"/>
<dbReference type="GO" id="GO:0003899">
    <property type="term" value="F:DNA-directed RNA polymerase activity"/>
    <property type="evidence" value="ECO:0007669"/>
    <property type="project" value="UniProtKB-EC"/>
</dbReference>
<evidence type="ECO:0000256" key="9">
    <source>
        <dbReference type="RuleBase" id="RU000434"/>
    </source>
</evidence>
<evidence type="ECO:0000259" key="13">
    <source>
        <dbReference type="Pfam" id="PF04561"/>
    </source>
</evidence>
<keyword evidence="7 10" id="KW-0804">Transcription</keyword>
<dbReference type="PANTHER" id="PTHR20856">
    <property type="entry name" value="DNA-DIRECTED RNA POLYMERASE I SUBUNIT 2"/>
    <property type="match status" value="1"/>
</dbReference>
<keyword evidence="2 10" id="KW-0240">DNA-directed RNA polymerase</keyword>
<comment type="similarity">
    <text evidence="1 9">Belongs to the RNA polymerase beta chain family.</text>
</comment>
<dbReference type="FunCoup" id="A0A078A823">
    <property type="interactions" value="566"/>
</dbReference>
<evidence type="ECO:0000256" key="3">
    <source>
        <dbReference type="ARBA" id="ARBA00022679"/>
    </source>
</evidence>